<organism evidence="2 3">
    <name type="scientific">Candidatus Veblenbacteria bacterium RIFOXYC2_FULL_42_11</name>
    <dbReference type="NCBI Taxonomy" id="1802428"/>
    <lineage>
        <taxon>Bacteria</taxon>
        <taxon>Candidatus Vebleniibacteriota</taxon>
    </lineage>
</organism>
<dbReference type="EMBL" id="MHTE01000042">
    <property type="protein sequence ID" value="OHA56075.1"/>
    <property type="molecule type" value="Genomic_DNA"/>
</dbReference>
<dbReference type="Proteomes" id="UP000178226">
    <property type="component" value="Unassembled WGS sequence"/>
</dbReference>
<evidence type="ECO:0000313" key="3">
    <source>
        <dbReference type="Proteomes" id="UP000178226"/>
    </source>
</evidence>
<dbReference type="STRING" id="1802428.A2441_03710"/>
<gene>
    <name evidence="2" type="ORF">A2441_03710</name>
</gene>
<dbReference type="InterPro" id="IPR027954">
    <property type="entry name" value="Transcobalamin-like_C"/>
</dbReference>
<comment type="caution">
    <text evidence="2">The sequence shown here is derived from an EMBL/GenBank/DDBJ whole genome shotgun (WGS) entry which is preliminary data.</text>
</comment>
<proteinExistence type="predicted"/>
<accession>A0A1G2Q6A0</accession>
<dbReference type="AlphaFoldDB" id="A0A1G2Q6A0"/>
<sequence>MRNFFINLTVATAVAMAVFLIGFSSGLVRNSFDQTLPQTINIGEVSLLVNNGELIKSYASLPLPNPPTVLGLLETVGEQERFTTEVDRSSSMGAFVKKIGDKVNGQNQMYWQYYVNGSQPQVAADKFILQGGETVFWTFSASEL</sequence>
<feature type="domain" description="Transcobalamin-like C-terminal" evidence="1">
    <location>
        <begin position="69"/>
        <end position="140"/>
    </location>
</feature>
<evidence type="ECO:0000259" key="1">
    <source>
        <dbReference type="Pfam" id="PF14478"/>
    </source>
</evidence>
<dbReference type="Pfam" id="PF14478">
    <property type="entry name" value="DUF4430"/>
    <property type="match status" value="1"/>
</dbReference>
<dbReference type="Gene3D" id="2.170.130.30">
    <property type="match status" value="1"/>
</dbReference>
<protein>
    <recommendedName>
        <fullName evidence="1">Transcobalamin-like C-terminal domain-containing protein</fullName>
    </recommendedName>
</protein>
<evidence type="ECO:0000313" key="2">
    <source>
        <dbReference type="EMBL" id="OHA56075.1"/>
    </source>
</evidence>
<name>A0A1G2Q6A0_9BACT</name>
<reference evidence="2 3" key="1">
    <citation type="journal article" date="2016" name="Nat. Commun.">
        <title>Thousands of microbial genomes shed light on interconnected biogeochemical processes in an aquifer system.</title>
        <authorList>
            <person name="Anantharaman K."/>
            <person name="Brown C.T."/>
            <person name="Hug L.A."/>
            <person name="Sharon I."/>
            <person name="Castelle C.J."/>
            <person name="Probst A.J."/>
            <person name="Thomas B.C."/>
            <person name="Singh A."/>
            <person name="Wilkins M.J."/>
            <person name="Karaoz U."/>
            <person name="Brodie E.L."/>
            <person name="Williams K.H."/>
            <person name="Hubbard S.S."/>
            <person name="Banfield J.F."/>
        </authorList>
    </citation>
    <scope>NUCLEOTIDE SEQUENCE [LARGE SCALE GENOMIC DNA]</scope>
</reference>